<dbReference type="Pfam" id="PF00355">
    <property type="entry name" value="Rieske"/>
    <property type="match status" value="1"/>
</dbReference>
<dbReference type="InterPro" id="IPR036188">
    <property type="entry name" value="FAD/NAD-bd_sf"/>
</dbReference>
<dbReference type="GO" id="GO:0046872">
    <property type="term" value="F:metal ion binding"/>
    <property type="evidence" value="ECO:0007669"/>
    <property type="project" value="UniProtKB-KW"/>
</dbReference>
<evidence type="ECO:0000256" key="8">
    <source>
        <dbReference type="ARBA" id="ARBA00022827"/>
    </source>
</evidence>
<keyword evidence="3" id="KW-0150">Chloroplast</keyword>
<dbReference type="InterPro" id="IPR002938">
    <property type="entry name" value="FAD-bd"/>
</dbReference>
<evidence type="ECO:0000313" key="14">
    <source>
        <dbReference type="EMBL" id="OLP90130.1"/>
    </source>
</evidence>
<proteinExistence type="predicted"/>
<evidence type="ECO:0000313" key="15">
    <source>
        <dbReference type="Proteomes" id="UP000186817"/>
    </source>
</evidence>
<dbReference type="PROSITE" id="PS51257">
    <property type="entry name" value="PROKAR_LIPOPROTEIN"/>
    <property type="match status" value="1"/>
</dbReference>
<dbReference type="PRINTS" id="PR00420">
    <property type="entry name" value="RNGMNOXGNASE"/>
</dbReference>
<evidence type="ECO:0000256" key="12">
    <source>
        <dbReference type="SAM" id="SignalP"/>
    </source>
</evidence>
<gene>
    <name evidence="14" type="primary">ZEP</name>
    <name evidence="14" type="ORF">AK812_SmicGene28347</name>
</gene>
<feature type="chain" id="PRO_5012593232" evidence="12">
    <location>
        <begin position="37"/>
        <end position="1450"/>
    </location>
</feature>
<evidence type="ECO:0000256" key="1">
    <source>
        <dbReference type="ARBA" id="ARBA00001974"/>
    </source>
</evidence>
<dbReference type="SUPFAM" id="SSF55961">
    <property type="entry name" value="Bet v1-like"/>
    <property type="match status" value="1"/>
</dbReference>
<dbReference type="PROSITE" id="PS51296">
    <property type="entry name" value="RIESKE"/>
    <property type="match status" value="1"/>
</dbReference>
<name>A0A1Q9D4M0_SYMMI</name>
<dbReference type="InterPro" id="IPR017941">
    <property type="entry name" value="Rieske_2Fe-2S"/>
</dbReference>
<keyword evidence="9" id="KW-0560">Oxidoreductase</keyword>
<keyword evidence="15" id="KW-1185">Reference proteome</keyword>
<dbReference type="PANTHER" id="PTHR46496:SF1">
    <property type="entry name" value="ZEAXANTHIN EPOXIDASE, CHLOROPLASTIC"/>
    <property type="match status" value="1"/>
</dbReference>
<dbReference type="SUPFAM" id="SSF50022">
    <property type="entry name" value="ISP domain"/>
    <property type="match status" value="1"/>
</dbReference>
<reference evidence="14 15" key="1">
    <citation type="submission" date="2016-02" db="EMBL/GenBank/DDBJ databases">
        <title>Genome analysis of coral dinoflagellate symbionts highlights evolutionary adaptations to a symbiotic lifestyle.</title>
        <authorList>
            <person name="Aranda M."/>
            <person name="Li Y."/>
            <person name="Liew Y.J."/>
            <person name="Baumgarten S."/>
            <person name="Simakov O."/>
            <person name="Wilson M."/>
            <person name="Piel J."/>
            <person name="Ashoor H."/>
            <person name="Bougouffa S."/>
            <person name="Bajic V.B."/>
            <person name="Ryu T."/>
            <person name="Ravasi T."/>
            <person name="Bayer T."/>
            <person name="Micklem G."/>
            <person name="Kim H."/>
            <person name="Bhak J."/>
            <person name="Lajeunesse T.C."/>
            <person name="Voolstra C.R."/>
        </authorList>
    </citation>
    <scope>NUCLEOTIDE SEQUENCE [LARGE SCALE GENOMIC DNA]</scope>
    <source>
        <strain evidence="14 15">CCMP2467</strain>
    </source>
</reference>
<keyword evidence="8" id="KW-0274">FAD</keyword>
<dbReference type="GO" id="GO:0071949">
    <property type="term" value="F:FAD binding"/>
    <property type="evidence" value="ECO:0007669"/>
    <property type="project" value="InterPro"/>
</dbReference>
<feature type="signal peptide" evidence="12">
    <location>
        <begin position="1"/>
        <end position="36"/>
    </location>
</feature>
<dbReference type="SUPFAM" id="SSF51905">
    <property type="entry name" value="FAD/NAD(P)-binding domain"/>
    <property type="match status" value="1"/>
</dbReference>
<evidence type="ECO:0000259" key="13">
    <source>
        <dbReference type="PROSITE" id="PS51296"/>
    </source>
</evidence>
<evidence type="ECO:0000256" key="6">
    <source>
        <dbReference type="ARBA" id="ARBA00022714"/>
    </source>
</evidence>
<keyword evidence="5" id="KW-0934">Plastid</keyword>
<dbReference type="OrthoDB" id="409492at2759"/>
<dbReference type="Gene3D" id="3.50.50.60">
    <property type="entry name" value="FAD/NAD(P)-binding domain"/>
    <property type="match status" value="1"/>
</dbReference>
<dbReference type="Proteomes" id="UP000186817">
    <property type="component" value="Unassembled WGS sequence"/>
</dbReference>
<dbReference type="Gene3D" id="3.90.380.10">
    <property type="entry name" value="Naphthalene 1,2-dioxygenase Alpha Subunit, Chain A, domain 1"/>
    <property type="match status" value="1"/>
</dbReference>
<dbReference type="InterPro" id="IPR036922">
    <property type="entry name" value="Rieske_2Fe-2S_sf"/>
</dbReference>
<evidence type="ECO:0000256" key="2">
    <source>
        <dbReference type="ARBA" id="ARBA00004229"/>
    </source>
</evidence>
<evidence type="ECO:0000256" key="7">
    <source>
        <dbReference type="ARBA" id="ARBA00022723"/>
    </source>
</evidence>
<comment type="cofactor">
    <cofactor evidence="1">
        <name>FAD</name>
        <dbReference type="ChEBI" id="CHEBI:57692"/>
    </cofactor>
</comment>
<evidence type="ECO:0000256" key="3">
    <source>
        <dbReference type="ARBA" id="ARBA00022528"/>
    </source>
</evidence>
<organism evidence="14 15">
    <name type="scientific">Symbiodinium microadriaticum</name>
    <name type="common">Dinoflagellate</name>
    <name type="synonym">Zooxanthella microadriatica</name>
    <dbReference type="NCBI Taxonomy" id="2951"/>
    <lineage>
        <taxon>Eukaryota</taxon>
        <taxon>Sar</taxon>
        <taxon>Alveolata</taxon>
        <taxon>Dinophyceae</taxon>
        <taxon>Suessiales</taxon>
        <taxon>Symbiodiniaceae</taxon>
        <taxon>Symbiodinium</taxon>
    </lineage>
</organism>
<accession>A0A1Q9D4M0</accession>
<protein>
    <submittedName>
        <fullName evidence="14">Zeaxanthin epoxidase, chloroplastic</fullName>
    </submittedName>
</protein>
<dbReference type="GO" id="GO:0009507">
    <property type="term" value="C:chloroplast"/>
    <property type="evidence" value="ECO:0007669"/>
    <property type="project" value="UniProtKB-SubCell"/>
</dbReference>
<dbReference type="EMBL" id="LSRX01000727">
    <property type="protein sequence ID" value="OLP90130.1"/>
    <property type="molecule type" value="Genomic_DNA"/>
</dbReference>
<dbReference type="InterPro" id="IPR013626">
    <property type="entry name" value="PaO"/>
</dbReference>
<keyword evidence="12" id="KW-0732">Signal</keyword>
<evidence type="ECO:0000256" key="9">
    <source>
        <dbReference type="ARBA" id="ARBA00023002"/>
    </source>
</evidence>
<keyword evidence="7" id="KW-0479">Metal-binding</keyword>
<evidence type="ECO:0000256" key="11">
    <source>
        <dbReference type="ARBA" id="ARBA00023014"/>
    </source>
</evidence>
<evidence type="ECO:0000256" key="5">
    <source>
        <dbReference type="ARBA" id="ARBA00022640"/>
    </source>
</evidence>
<comment type="subcellular location">
    <subcellularLocation>
        <location evidence="2">Plastid</location>
        <location evidence="2">Chloroplast</location>
    </subcellularLocation>
</comment>
<dbReference type="Gene3D" id="2.102.10.10">
    <property type="entry name" value="Rieske [2Fe-2S] iron-sulphur domain"/>
    <property type="match status" value="1"/>
</dbReference>
<comment type="caution">
    <text evidence="14">The sequence shown here is derived from an EMBL/GenBank/DDBJ whole genome shotgun (WGS) entry which is preliminary data.</text>
</comment>
<dbReference type="Pfam" id="PF01494">
    <property type="entry name" value="FAD_binding_3"/>
    <property type="match status" value="2"/>
</dbReference>
<keyword evidence="6" id="KW-0001">2Fe-2S</keyword>
<evidence type="ECO:0000256" key="10">
    <source>
        <dbReference type="ARBA" id="ARBA00023004"/>
    </source>
</evidence>
<dbReference type="GO" id="GO:0010277">
    <property type="term" value="F:chlorophyllide a oxygenase activity"/>
    <property type="evidence" value="ECO:0007669"/>
    <property type="project" value="InterPro"/>
</dbReference>
<sequence>MSRPIPRCPRRRIAPRCFTCVIAVACLVLQSCGALAATVGAVPTGRFHDNLPLASVYGQSRWVCANSRDAGAAFEGTSFASLSLPVRGRPPSTRCRAKNTETTELSLSWEARWVRPVYAITSVAAFWSARRSWMDAVARCATVLVALLDFAPTAAKQIAESAAAWKINPIARRWAVLVRLKVLGELCGLVMVCNGRWPACYGASVVILSHVLFWLCGAASARVDAAGKPAPVPAPVSRMILSADVAVLVAAVAGCAVTFVAGEKFVKAAKQRRIRSGKTARTAASDSTAVGNWADFSWRKNWYPVAFADITDKSRPHRVELFGEGLVLWWDTGTTAWHVAMDRCPHRLAPLSEGRVDESGHIECPYHGWTFDGTGTCQKIPQAASFDEELAKRCSATVFRTSQQQGLIWVWGQPGASIEEADESLIPICDAMESSEFEWIDVSRDMPYSADILLENLLDSSHVPFTHHKTVSKRENAQPLPLQITERISASGFRGAFKTDTPVGKQGTDAIKNGRRTARSTMFKAPTYMHHRIRTSDSQGNLDNGFETWTVAYATPSGPGRSRLFARFPFRFPAPKFGPNLPRLLVRHLPDWLNHLGQLRVLDDDNIFLPIQERQVQDAGGWKTYVMPTSSDTFVTAFRTWFDRAGPPPHAPSAVDEYRSRQPTRAELLDRQAQHTAHCASCTGAVRNSRKVISLCRVLLFLAAAAAPTLYSRQSWRGLVLLVLASCVVGKAWQLAWSIQARLTSGMHDYPPPRNQFGRRGQNRELRTVEQGRIRKALNVGLFLIALRNCELALDPDSRSYAAAMAAPVTLHSTKGLFPPSVAVISRAILHRLTRASTFAMAALSPVASPVPVVRSVRTAQSSEIPRARASTSPLSSSSSSCSVGVLLGALAASAASGGSNRPKRVKTVRAASVVAEVGTQAGEKPVEGKKLKVIIAGGGVGGLTCAVAMLKKGWDVRVYEKTGKFARFGGPIQFASNATSTLKAIDERLFDRVMEKFTFTATRRCGIKDGLRSNGDFRMTDVLNPSYFVDKDVPADWFISFPLKECADFFNLPYTGVINRPDLQDILLDECKDVKEDFIVNGVSVQSYENHDKGVTVHLSDGTTEEADILVGADGIWSAVRAEMYKEGAIKARSKDGNSIQGCRYSGYTVFAGETVLEVPDYYECGYKVYIGPQRYFVTSDVGEGRIQWYAFLALPAGTRKAGDTWAGDTGDAKEGADVISYLKSLHEGWSEEVFYVLDNTPAESVEQRDLYDRWPEFFRSWADGNVVLMGDAVHPMMPNLGQGGCQAIEDAYELVRILDGSKTYSQDFDPKVTADALQRFYRNRMPRVAGISLLSGLASDLIINAFGTPWSPHDDKGMDWRSYLTLAWKPLLQFVFFPLQFLFLYSNHPSGGMGDLPQRLVDDWEKRHKAKAEAAFAAKRSGKASSSGPSFFAKVNQVEEEKVPVYDA</sequence>
<keyword evidence="10" id="KW-0408">Iron</keyword>
<dbReference type="PANTHER" id="PTHR46496">
    <property type="match status" value="1"/>
</dbReference>
<keyword evidence="11" id="KW-0411">Iron-sulfur</keyword>
<feature type="domain" description="Rieske" evidence="13">
    <location>
        <begin position="302"/>
        <end position="410"/>
    </location>
</feature>
<keyword evidence="4" id="KW-0285">Flavoprotein</keyword>
<evidence type="ECO:0000256" key="4">
    <source>
        <dbReference type="ARBA" id="ARBA00022630"/>
    </source>
</evidence>
<dbReference type="GO" id="GO:0051537">
    <property type="term" value="F:2 iron, 2 sulfur cluster binding"/>
    <property type="evidence" value="ECO:0007669"/>
    <property type="project" value="UniProtKB-KW"/>
</dbReference>
<dbReference type="Pfam" id="PF08417">
    <property type="entry name" value="PaO"/>
    <property type="match status" value="1"/>
</dbReference>